<gene>
    <name evidence="1" type="ORF">HPB49_001548</name>
</gene>
<keyword evidence="2" id="KW-1185">Reference proteome</keyword>
<dbReference type="EMBL" id="CM023471">
    <property type="protein sequence ID" value="KAH7964814.1"/>
    <property type="molecule type" value="Genomic_DNA"/>
</dbReference>
<evidence type="ECO:0000313" key="2">
    <source>
        <dbReference type="Proteomes" id="UP000821865"/>
    </source>
</evidence>
<proteinExistence type="predicted"/>
<sequence>MHCSEQQLSRRAAVKPFSVVFFVWVLLSTALVILVVPAGLLGVFLFRDKKLASAEVRSTLEHEAATEARTTQSPRVRLPIRLHVSAFSERRLLLGGTQAAPSLATSLRLASAHVLAPLKLWPSPSDRQTGELPNGQGWPDRRPAFDRVRPLLAHRPTTVNVRTTPTLPRRMELFSNARGRYDRLDAGRDAVCCAEPTPEPRLPGLCPEQPLKVVLVGDTRCGKTALANRFVSDAFTTDYTPTGFDRYTTSDEAAGQKFHFSVWDTSGSAAYDTVRPLSYQDASVVLLCFNVGVPESLHNVIHKWQPEVRLHCPGASLLLIGCQSDARMTQRGGCVSADEALTWASRLGAVAYVETSARAAPRSVRDAWKAAARAALGPAHPDAKGSRDVSPSRHKACILM</sequence>
<evidence type="ECO:0000313" key="1">
    <source>
        <dbReference type="EMBL" id="KAH7964814.1"/>
    </source>
</evidence>
<reference evidence="1" key="1">
    <citation type="submission" date="2020-05" db="EMBL/GenBank/DDBJ databases">
        <title>Large-scale comparative analyses of tick genomes elucidate their genetic diversity and vector capacities.</title>
        <authorList>
            <person name="Jia N."/>
            <person name="Wang J."/>
            <person name="Shi W."/>
            <person name="Du L."/>
            <person name="Sun Y."/>
            <person name="Zhan W."/>
            <person name="Jiang J."/>
            <person name="Wang Q."/>
            <person name="Zhang B."/>
            <person name="Ji P."/>
            <person name="Sakyi L.B."/>
            <person name="Cui X."/>
            <person name="Yuan T."/>
            <person name="Jiang B."/>
            <person name="Yang W."/>
            <person name="Lam T.T.-Y."/>
            <person name="Chang Q."/>
            <person name="Ding S."/>
            <person name="Wang X."/>
            <person name="Zhu J."/>
            <person name="Ruan X."/>
            <person name="Zhao L."/>
            <person name="Wei J."/>
            <person name="Que T."/>
            <person name="Du C."/>
            <person name="Cheng J."/>
            <person name="Dai P."/>
            <person name="Han X."/>
            <person name="Huang E."/>
            <person name="Gao Y."/>
            <person name="Liu J."/>
            <person name="Shao H."/>
            <person name="Ye R."/>
            <person name="Li L."/>
            <person name="Wei W."/>
            <person name="Wang X."/>
            <person name="Wang C."/>
            <person name="Yang T."/>
            <person name="Huo Q."/>
            <person name="Li W."/>
            <person name="Guo W."/>
            <person name="Chen H."/>
            <person name="Zhou L."/>
            <person name="Ni X."/>
            <person name="Tian J."/>
            <person name="Zhou Y."/>
            <person name="Sheng Y."/>
            <person name="Liu T."/>
            <person name="Pan Y."/>
            <person name="Xia L."/>
            <person name="Li J."/>
            <person name="Zhao F."/>
            <person name="Cao W."/>
        </authorList>
    </citation>
    <scope>NUCLEOTIDE SEQUENCE</scope>
    <source>
        <strain evidence="1">Dsil-2018</strain>
    </source>
</reference>
<protein>
    <submittedName>
        <fullName evidence="1">Uncharacterized protein</fullName>
    </submittedName>
</protein>
<name>A0ACB8D9E4_DERSI</name>
<comment type="caution">
    <text evidence="1">The sequence shown here is derived from an EMBL/GenBank/DDBJ whole genome shotgun (WGS) entry which is preliminary data.</text>
</comment>
<organism evidence="1 2">
    <name type="scientific">Dermacentor silvarum</name>
    <name type="common">Tick</name>
    <dbReference type="NCBI Taxonomy" id="543639"/>
    <lineage>
        <taxon>Eukaryota</taxon>
        <taxon>Metazoa</taxon>
        <taxon>Ecdysozoa</taxon>
        <taxon>Arthropoda</taxon>
        <taxon>Chelicerata</taxon>
        <taxon>Arachnida</taxon>
        <taxon>Acari</taxon>
        <taxon>Parasitiformes</taxon>
        <taxon>Ixodida</taxon>
        <taxon>Ixodoidea</taxon>
        <taxon>Ixodidae</taxon>
        <taxon>Rhipicephalinae</taxon>
        <taxon>Dermacentor</taxon>
    </lineage>
</organism>
<accession>A0ACB8D9E4</accession>
<dbReference type="Proteomes" id="UP000821865">
    <property type="component" value="Chromosome 2"/>
</dbReference>